<dbReference type="KEGG" id="nfu:107377118"/>
<evidence type="ECO:0000313" key="6">
    <source>
        <dbReference type="EMBL" id="KAF7214615.1"/>
    </source>
</evidence>
<dbReference type="GO" id="GO:0016324">
    <property type="term" value="C:apical plasma membrane"/>
    <property type="evidence" value="ECO:0007669"/>
    <property type="project" value="TreeGrafter"/>
</dbReference>
<accession>A0A9D3BP09</accession>
<dbReference type="EMBL" id="JAAVVJ010000009">
    <property type="protein sequence ID" value="KAF7214615.1"/>
    <property type="molecule type" value="Genomic_DNA"/>
</dbReference>
<evidence type="ECO:0000259" key="5">
    <source>
        <dbReference type="Pfam" id="PF03522"/>
    </source>
</evidence>
<evidence type="ECO:0000256" key="1">
    <source>
        <dbReference type="ARBA" id="ARBA00004141"/>
    </source>
</evidence>
<organism evidence="6 7">
    <name type="scientific">Nothobranchius furzeri</name>
    <name type="common">Turquoise killifish</name>
    <dbReference type="NCBI Taxonomy" id="105023"/>
    <lineage>
        <taxon>Eukaryota</taxon>
        <taxon>Metazoa</taxon>
        <taxon>Chordata</taxon>
        <taxon>Craniata</taxon>
        <taxon>Vertebrata</taxon>
        <taxon>Euteleostomi</taxon>
        <taxon>Actinopterygii</taxon>
        <taxon>Neopterygii</taxon>
        <taxon>Teleostei</taxon>
        <taxon>Neoteleostei</taxon>
        <taxon>Acanthomorphata</taxon>
        <taxon>Ovalentaria</taxon>
        <taxon>Atherinomorphae</taxon>
        <taxon>Cyprinodontiformes</taxon>
        <taxon>Nothobranchiidae</taxon>
        <taxon>Nothobranchius</taxon>
    </lineage>
</organism>
<evidence type="ECO:0000256" key="4">
    <source>
        <dbReference type="ARBA" id="ARBA00023136"/>
    </source>
</evidence>
<sequence>MEGTSSHREADVVHLGAEADLLEVVSDGSPAEGPSQVTLMVDANLNPDPGCWANDESDEENSDQIKTVFQHSQGKKSIDVYWIADDGAVIDVLFICPCIHYQIRSDIELLIFVYFRILALLKRFRLDVHDVIVMTDVDKQPHPKSLSRFEENVAPFRLFDEQEEGVSIQELRQNAPWKISDKEYEAFKLKSESKVRLNEIIRKNSQHTALVLVSLPVPQSDCPRVLYMAWLDTLTCGLHCPAVLIRGNQQNVLTFYCQ</sequence>
<dbReference type="PANTHER" id="PTHR11827:SF97">
    <property type="entry name" value="SLC12A10.3 SOLUTE CARRIER FAMILY 12 (SODIUM_POTASSIUM_CHLORIDE TRANSPORTERS), MEMBER 10, TANDEM DUPLICATE 3 ISOFORM X1-RELATED"/>
    <property type="match status" value="1"/>
</dbReference>
<proteinExistence type="predicted"/>
<dbReference type="PANTHER" id="PTHR11827">
    <property type="entry name" value="SOLUTE CARRIER FAMILY 12, CATION COTRANSPORTERS"/>
    <property type="match status" value="1"/>
</dbReference>
<keyword evidence="2" id="KW-0812">Transmembrane</keyword>
<dbReference type="Pfam" id="PF03522">
    <property type="entry name" value="SLC12"/>
    <property type="match status" value="1"/>
</dbReference>
<dbReference type="GO" id="GO:0006884">
    <property type="term" value="P:cell volume homeostasis"/>
    <property type="evidence" value="ECO:0007669"/>
    <property type="project" value="TreeGrafter"/>
</dbReference>
<evidence type="ECO:0000313" key="7">
    <source>
        <dbReference type="Proteomes" id="UP000822369"/>
    </source>
</evidence>
<keyword evidence="3" id="KW-1133">Transmembrane helix</keyword>
<dbReference type="AlphaFoldDB" id="A0A9D3BP09"/>
<dbReference type="OMA" id="GCWANDE"/>
<dbReference type="GO" id="GO:0055075">
    <property type="term" value="P:potassium ion homeostasis"/>
    <property type="evidence" value="ECO:0007669"/>
    <property type="project" value="TreeGrafter"/>
</dbReference>
<dbReference type="InterPro" id="IPR018491">
    <property type="entry name" value="SLC12_C"/>
</dbReference>
<feature type="domain" description="SLC12A transporter C-terminal" evidence="5">
    <location>
        <begin position="118"/>
        <end position="257"/>
    </location>
</feature>
<comment type="caution">
    <text evidence="6">The sequence shown here is derived from an EMBL/GenBank/DDBJ whole genome shotgun (WGS) entry which is preliminary data.</text>
</comment>
<gene>
    <name evidence="6" type="ORF">G4P62_003936</name>
</gene>
<dbReference type="GO" id="GO:0055078">
    <property type="term" value="P:sodium ion homeostasis"/>
    <property type="evidence" value="ECO:0007669"/>
    <property type="project" value="TreeGrafter"/>
</dbReference>
<comment type="subcellular location">
    <subcellularLocation>
        <location evidence="1">Membrane</location>
        <topology evidence="1">Multi-pass membrane protein</topology>
    </subcellularLocation>
</comment>
<protein>
    <submittedName>
        <fullName evidence="6">Solute carrier family 12 member 3-like</fullName>
    </submittedName>
</protein>
<reference evidence="6" key="1">
    <citation type="submission" date="2020-03" db="EMBL/GenBank/DDBJ databases">
        <title>Intra-Species Differences in Population Size shape Life History and Genome Evolution.</title>
        <authorList>
            <person name="Willemsen D."/>
            <person name="Cui R."/>
            <person name="Valenzano D.R."/>
        </authorList>
    </citation>
    <scope>NUCLEOTIDE SEQUENCE</scope>
    <source>
        <strain evidence="6">GRZ</strain>
        <tissue evidence="6">Whole</tissue>
    </source>
</reference>
<name>A0A9D3BP09_NOTFU</name>
<dbReference type="Proteomes" id="UP000822369">
    <property type="component" value="Chromosome 9"/>
</dbReference>
<dbReference type="GO" id="GO:0008511">
    <property type="term" value="F:sodium:potassium:chloride symporter activity"/>
    <property type="evidence" value="ECO:0007669"/>
    <property type="project" value="TreeGrafter"/>
</dbReference>
<dbReference type="GO" id="GO:0055064">
    <property type="term" value="P:chloride ion homeostasis"/>
    <property type="evidence" value="ECO:0007669"/>
    <property type="project" value="TreeGrafter"/>
</dbReference>
<evidence type="ECO:0000256" key="3">
    <source>
        <dbReference type="ARBA" id="ARBA00022989"/>
    </source>
</evidence>
<dbReference type="GO" id="GO:1990573">
    <property type="term" value="P:potassium ion import across plasma membrane"/>
    <property type="evidence" value="ECO:0007669"/>
    <property type="project" value="TreeGrafter"/>
</dbReference>
<evidence type="ECO:0000256" key="2">
    <source>
        <dbReference type="ARBA" id="ARBA00022692"/>
    </source>
</evidence>
<keyword evidence="4" id="KW-0472">Membrane</keyword>
<dbReference type="InterPro" id="IPR004842">
    <property type="entry name" value="SLC12A_fam"/>
</dbReference>